<evidence type="ECO:0000313" key="3">
    <source>
        <dbReference type="EMBL" id="KAF5878484.1"/>
    </source>
</evidence>
<keyword evidence="2" id="KW-0472">Membrane</keyword>
<feature type="compositionally biased region" description="Low complexity" evidence="1">
    <location>
        <begin position="111"/>
        <end position="134"/>
    </location>
</feature>
<sequence>MPMKDSSRGQERPTNYWKERWANFEGLPDYSEKKVLFLFKNIIVITTVIILAATRFVTHLRVFLILEYLDQLPISFPSKQLHDNTPTPTLSSSMPILKTSQSIGLETPAISLGAPSRSSSPGSDTSSPPLSSGSVKRSLKSRIVSPTLVGISEEGGIQKFVKMTPTMKVMGKGNGLGPTTFTQYEAVPQLVDTSIPWKDIEIDTTKTNEQPILMMKRSDSVGSQSALGKRPKVKTYRPSKPLGYKEGRKFTQIENENDDIYEDPLVESQTYTEAYSNFNTAPSTPTKRLSATEKFYMDGSHDTKPEFPTGTTIKDFGALPDHLRGPCLEVSPRTSVLDGPSAVPNVDKLLSMNKRDSSLESSLMRPLEAVPEGSIAASPLSEVPTERTEDIIGQSDGPAQVPSIAAIEPNVGGDSPIPELPVTPIAKDKKDEKRTHKVINKFRSGVRKGRFRCLRTPVLVVMLGKELSKPTKVAIQNIANGLPSGIGDMQTTLEPSVSLPTLEQLSPTPVAEDRCCPESPTPSSESHCCSEDWN</sequence>
<gene>
    <name evidence="3" type="ORF">Bfra_000650</name>
</gene>
<keyword evidence="2" id="KW-1133">Transmembrane helix</keyword>
<keyword evidence="4" id="KW-1185">Reference proteome</keyword>
<feature type="transmembrane region" description="Helical" evidence="2">
    <location>
        <begin position="37"/>
        <end position="57"/>
    </location>
</feature>
<protein>
    <submittedName>
        <fullName evidence="3">Uncharacterized protein</fullName>
    </submittedName>
</protein>
<dbReference type="AlphaFoldDB" id="A0A8H6B350"/>
<feature type="compositionally biased region" description="Low complexity" evidence="1">
    <location>
        <begin position="517"/>
        <end position="527"/>
    </location>
</feature>
<proteinExistence type="predicted"/>
<dbReference type="GeneID" id="59254787"/>
<reference evidence="3 4" key="1">
    <citation type="journal article" date="2020" name="Phytopathology">
        <title>A high-quality genome resource of Botrytis fragariae, a new and rapidly spreading fungal pathogen causing strawberry gray mold in the U.S.A.</title>
        <authorList>
            <person name="Wu Y."/>
            <person name="Saski C.A."/>
            <person name="Schnabel G."/>
            <person name="Xiao S."/>
            <person name="Hu M."/>
        </authorList>
    </citation>
    <scope>NUCLEOTIDE SEQUENCE [LARGE SCALE GENOMIC DNA]</scope>
    <source>
        <strain evidence="3 4">BVB16</strain>
    </source>
</reference>
<dbReference type="RefSeq" id="XP_037197428.1">
    <property type="nucleotide sequence ID" value="XM_037331095.1"/>
</dbReference>
<accession>A0A8H6B350</accession>
<evidence type="ECO:0000256" key="2">
    <source>
        <dbReference type="SAM" id="Phobius"/>
    </source>
</evidence>
<keyword evidence="2" id="KW-0812">Transmembrane</keyword>
<feature type="region of interest" description="Disordered" evidence="1">
    <location>
        <begin position="218"/>
        <end position="241"/>
    </location>
</feature>
<feature type="region of interest" description="Disordered" evidence="1">
    <location>
        <begin position="509"/>
        <end position="534"/>
    </location>
</feature>
<dbReference type="EMBL" id="JABFCT010000002">
    <property type="protein sequence ID" value="KAF5878484.1"/>
    <property type="molecule type" value="Genomic_DNA"/>
</dbReference>
<organism evidence="3 4">
    <name type="scientific">Botrytis fragariae</name>
    <dbReference type="NCBI Taxonomy" id="1964551"/>
    <lineage>
        <taxon>Eukaryota</taxon>
        <taxon>Fungi</taxon>
        <taxon>Dikarya</taxon>
        <taxon>Ascomycota</taxon>
        <taxon>Pezizomycotina</taxon>
        <taxon>Leotiomycetes</taxon>
        <taxon>Helotiales</taxon>
        <taxon>Sclerotiniaceae</taxon>
        <taxon>Botrytis</taxon>
    </lineage>
</organism>
<dbReference type="Proteomes" id="UP000531561">
    <property type="component" value="Unassembled WGS sequence"/>
</dbReference>
<evidence type="ECO:0000313" key="4">
    <source>
        <dbReference type="Proteomes" id="UP000531561"/>
    </source>
</evidence>
<comment type="caution">
    <text evidence="3">The sequence shown here is derived from an EMBL/GenBank/DDBJ whole genome shotgun (WGS) entry which is preliminary data.</text>
</comment>
<dbReference type="OrthoDB" id="3529488at2759"/>
<evidence type="ECO:0000256" key="1">
    <source>
        <dbReference type="SAM" id="MobiDB-lite"/>
    </source>
</evidence>
<feature type="region of interest" description="Disordered" evidence="1">
    <location>
        <begin position="110"/>
        <end position="138"/>
    </location>
</feature>
<name>A0A8H6B350_9HELO</name>